<feature type="domain" description="Ras-GAP" evidence="2">
    <location>
        <begin position="1"/>
        <end position="30"/>
    </location>
</feature>
<accession>A0ABM0M2J0</accession>
<dbReference type="InterPro" id="IPR039360">
    <property type="entry name" value="Ras_GTPase"/>
</dbReference>
<name>A0ABM0M2J0_SACKO</name>
<organism evidence="3 4">
    <name type="scientific">Saccoglossus kowalevskii</name>
    <name type="common">Acorn worm</name>
    <dbReference type="NCBI Taxonomy" id="10224"/>
    <lineage>
        <taxon>Eukaryota</taxon>
        <taxon>Metazoa</taxon>
        <taxon>Hemichordata</taxon>
        <taxon>Enteropneusta</taxon>
        <taxon>Harrimaniidae</taxon>
        <taxon>Saccoglossus</taxon>
    </lineage>
</organism>
<dbReference type="RefSeq" id="XP_006814231.1">
    <property type="nucleotide sequence ID" value="XM_006814168.1"/>
</dbReference>
<proteinExistence type="predicted"/>
<evidence type="ECO:0000259" key="2">
    <source>
        <dbReference type="PROSITE" id="PS50018"/>
    </source>
</evidence>
<dbReference type="Proteomes" id="UP000694865">
    <property type="component" value="Unplaced"/>
</dbReference>
<feature type="non-terminal residue" evidence="4">
    <location>
        <position position="1"/>
    </location>
</feature>
<sequence length="129" mass="14590">FDLLFTPEPPSETATRTLTIVTKAIQNLANLIEFGAKEPYMEALNPFIVLNKGRMIRFLDELSNMTEWPEIGPPTSSDLSRDLAALHQICFAHIKDIHRLSTSKPHLKKLLAVTKTLTQRQKQYIGDTS</sequence>
<evidence type="ECO:0000256" key="1">
    <source>
        <dbReference type="ARBA" id="ARBA00022468"/>
    </source>
</evidence>
<dbReference type="Gene3D" id="1.10.506.10">
    <property type="entry name" value="GTPase Activation - p120gap, domain 1"/>
    <property type="match status" value="2"/>
</dbReference>
<dbReference type="InterPro" id="IPR008936">
    <property type="entry name" value="Rho_GTPase_activation_prot"/>
</dbReference>
<dbReference type="SUPFAM" id="SSF48350">
    <property type="entry name" value="GTPase activation domain, GAP"/>
    <property type="match status" value="1"/>
</dbReference>
<dbReference type="PANTHER" id="PTHR10194">
    <property type="entry name" value="RAS GTPASE-ACTIVATING PROTEINS"/>
    <property type="match status" value="1"/>
</dbReference>
<dbReference type="GeneID" id="102801858"/>
<keyword evidence="3" id="KW-1185">Reference proteome</keyword>
<reference evidence="4" key="1">
    <citation type="submission" date="2025-08" db="UniProtKB">
        <authorList>
            <consortium name="RefSeq"/>
        </authorList>
    </citation>
    <scope>IDENTIFICATION</scope>
    <source>
        <tissue evidence="4">Testes</tissue>
    </source>
</reference>
<evidence type="ECO:0000313" key="3">
    <source>
        <dbReference type="Proteomes" id="UP000694865"/>
    </source>
</evidence>
<dbReference type="PROSITE" id="PS50018">
    <property type="entry name" value="RAS_GTPASE_ACTIV_2"/>
    <property type="match status" value="1"/>
</dbReference>
<keyword evidence="1" id="KW-0343">GTPase activation</keyword>
<protein>
    <submittedName>
        <fullName evidence="4">Ras GTPase-activating protein 1-like</fullName>
    </submittedName>
</protein>
<dbReference type="InterPro" id="IPR001936">
    <property type="entry name" value="RasGAP_dom"/>
</dbReference>
<dbReference type="PANTHER" id="PTHR10194:SF146">
    <property type="entry name" value="RAS GTPASE-ACTIVATING PROTEIN 1"/>
    <property type="match status" value="1"/>
</dbReference>
<evidence type="ECO:0000313" key="4">
    <source>
        <dbReference type="RefSeq" id="XP_006814231.1"/>
    </source>
</evidence>
<gene>
    <name evidence="4" type="primary">LOC102801858</name>
</gene>